<protein>
    <recommendedName>
        <fullName evidence="3">DUF91 domain-containing protein</fullName>
    </recommendedName>
</protein>
<dbReference type="GO" id="GO:0003676">
    <property type="term" value="F:nucleic acid binding"/>
    <property type="evidence" value="ECO:0007669"/>
    <property type="project" value="InterPro"/>
</dbReference>
<evidence type="ECO:0000313" key="1">
    <source>
        <dbReference type="EMBL" id="KXA89623.1"/>
    </source>
</evidence>
<dbReference type="Gene3D" id="3.40.1350.10">
    <property type="match status" value="1"/>
</dbReference>
<dbReference type="Proteomes" id="UP000070184">
    <property type="component" value="Unassembled WGS sequence"/>
</dbReference>
<keyword evidence="2" id="KW-1185">Reference proteome</keyword>
<accession>A0A133U607</accession>
<gene>
    <name evidence="1" type="ORF">AKJ61_02480</name>
</gene>
<name>A0A133U607_9EURY</name>
<dbReference type="EMBL" id="LHXK01000028">
    <property type="protein sequence ID" value="KXA89623.1"/>
    <property type="molecule type" value="Genomic_DNA"/>
</dbReference>
<proteinExistence type="predicted"/>
<dbReference type="AlphaFoldDB" id="A0A133U607"/>
<organism evidence="1 2">
    <name type="scientific">candidate division MSBL1 archaeon SCGC-AAA259B11</name>
    <dbReference type="NCBI Taxonomy" id="1698260"/>
    <lineage>
        <taxon>Archaea</taxon>
        <taxon>Methanobacteriati</taxon>
        <taxon>Methanobacteriota</taxon>
        <taxon>candidate division MSBL1</taxon>
    </lineage>
</organism>
<reference evidence="1 2" key="1">
    <citation type="journal article" date="2016" name="Sci. Rep.">
        <title>Metabolic traits of an uncultured archaeal lineage -MSBL1- from brine pools of the Red Sea.</title>
        <authorList>
            <person name="Mwirichia R."/>
            <person name="Alam I."/>
            <person name="Rashid M."/>
            <person name="Vinu M."/>
            <person name="Ba-Alawi W."/>
            <person name="Anthony Kamau A."/>
            <person name="Kamanda Ngugi D."/>
            <person name="Goker M."/>
            <person name="Klenk H.P."/>
            <person name="Bajic V."/>
            <person name="Stingl U."/>
        </authorList>
    </citation>
    <scope>NUCLEOTIDE SEQUENCE [LARGE SCALE GENOMIC DNA]</scope>
    <source>
        <strain evidence="1">SCGC-AAA259B11</strain>
    </source>
</reference>
<sequence length="327" mass="37308">MPTKIKTWEIKGSQNIEEIDTSMRKEREKEKRLQEWIVQKPEIVHENLEILGSGVPIDGREIDILGFLPDGSLVVVELKRKKGSRETIAQAIDYASRLADKDLNRLGESIKDDEIEENLEESLNQGKLEKSDLKEKPRIMIVASEIDEATSSMIDYLSEIYQVPINGIVFSYSKLSDGSEIISRTAVVSEEEIDDRVSLTKDKLKKIAENNSIGEIVNNTLREKLRNFAREVPYDAVRYGKSLRYWESGKVICGIRVEESESNKVRLWINQGSIADIGNLDSQKVVESLKENFEVYKPEGKSKAFPLLKNTTEAEEFVDWLKQKVTL</sequence>
<comment type="caution">
    <text evidence="1">The sequence shown here is derived from an EMBL/GenBank/DDBJ whole genome shotgun (WGS) entry which is preliminary data.</text>
</comment>
<evidence type="ECO:0008006" key="3">
    <source>
        <dbReference type="Google" id="ProtNLM"/>
    </source>
</evidence>
<evidence type="ECO:0000313" key="2">
    <source>
        <dbReference type="Proteomes" id="UP000070184"/>
    </source>
</evidence>
<dbReference type="InterPro" id="IPR011856">
    <property type="entry name" value="tRNA_endonuc-like_dom_sf"/>
</dbReference>